<dbReference type="AlphaFoldDB" id="A0A9D1Z7K2"/>
<feature type="transmembrane region" description="Helical" evidence="8">
    <location>
        <begin position="6"/>
        <end position="29"/>
    </location>
</feature>
<dbReference type="GO" id="GO:0000155">
    <property type="term" value="F:phosphorelay sensor kinase activity"/>
    <property type="evidence" value="ECO:0007669"/>
    <property type="project" value="InterPro"/>
</dbReference>
<dbReference type="PRINTS" id="PR00344">
    <property type="entry name" value="BCTRLSENSOR"/>
</dbReference>
<keyword evidence="4" id="KW-0597">Phosphoprotein</keyword>
<evidence type="ECO:0000256" key="3">
    <source>
        <dbReference type="ARBA" id="ARBA00012438"/>
    </source>
</evidence>
<dbReference type="Pfam" id="PF00512">
    <property type="entry name" value="HisKA"/>
    <property type="match status" value="1"/>
</dbReference>
<dbReference type="InterPro" id="IPR050351">
    <property type="entry name" value="BphY/WalK/GraS-like"/>
</dbReference>
<dbReference type="SUPFAM" id="SSF47384">
    <property type="entry name" value="Homodimeric domain of signal transducing histidine kinase"/>
    <property type="match status" value="1"/>
</dbReference>
<keyword evidence="6" id="KW-0418">Kinase</keyword>
<dbReference type="PANTHER" id="PTHR45453:SF1">
    <property type="entry name" value="PHOSPHATE REGULON SENSOR PROTEIN PHOR"/>
    <property type="match status" value="1"/>
</dbReference>
<dbReference type="SUPFAM" id="SSF55874">
    <property type="entry name" value="ATPase domain of HSP90 chaperone/DNA topoisomerase II/histidine kinase"/>
    <property type="match status" value="1"/>
</dbReference>
<dbReference type="InterPro" id="IPR036097">
    <property type="entry name" value="HisK_dim/P_sf"/>
</dbReference>
<dbReference type="Pfam" id="PF13188">
    <property type="entry name" value="PAS_8"/>
    <property type="match status" value="1"/>
</dbReference>
<keyword evidence="8" id="KW-0812">Transmembrane</keyword>
<dbReference type="PROSITE" id="PS50109">
    <property type="entry name" value="HIS_KIN"/>
    <property type="match status" value="1"/>
</dbReference>
<reference evidence="10" key="1">
    <citation type="journal article" date="2021" name="PeerJ">
        <title>Extensive microbial diversity within the chicken gut microbiome revealed by metagenomics and culture.</title>
        <authorList>
            <person name="Gilroy R."/>
            <person name="Ravi A."/>
            <person name="Getino M."/>
            <person name="Pursley I."/>
            <person name="Horton D.L."/>
            <person name="Alikhan N.F."/>
            <person name="Baker D."/>
            <person name="Gharbi K."/>
            <person name="Hall N."/>
            <person name="Watson M."/>
            <person name="Adriaenssens E.M."/>
            <person name="Foster-Nyarko E."/>
            <person name="Jarju S."/>
            <person name="Secka A."/>
            <person name="Antonio M."/>
            <person name="Oren A."/>
            <person name="Chaudhuri R.R."/>
            <person name="La Ragione R."/>
            <person name="Hildebrand F."/>
            <person name="Pallen M.J."/>
        </authorList>
    </citation>
    <scope>NUCLEOTIDE SEQUENCE</scope>
    <source>
        <strain evidence="10">CHK199-9574</strain>
    </source>
</reference>
<keyword evidence="5" id="KW-0808">Transferase</keyword>
<protein>
    <recommendedName>
        <fullName evidence="3">histidine kinase</fullName>
        <ecNumber evidence="3">2.7.13.3</ecNumber>
    </recommendedName>
</protein>
<evidence type="ECO:0000259" key="9">
    <source>
        <dbReference type="PROSITE" id="PS50109"/>
    </source>
</evidence>
<dbReference type="Gene3D" id="1.10.287.130">
    <property type="match status" value="1"/>
</dbReference>
<dbReference type="Gene3D" id="6.10.340.10">
    <property type="match status" value="1"/>
</dbReference>
<dbReference type="SMART" id="SM00388">
    <property type="entry name" value="HisKA"/>
    <property type="match status" value="1"/>
</dbReference>
<dbReference type="FunFam" id="1.10.287.130:FF:000001">
    <property type="entry name" value="Two-component sensor histidine kinase"/>
    <property type="match status" value="1"/>
</dbReference>
<dbReference type="GO" id="GO:0016036">
    <property type="term" value="P:cellular response to phosphate starvation"/>
    <property type="evidence" value="ECO:0007669"/>
    <property type="project" value="TreeGrafter"/>
</dbReference>
<feature type="domain" description="Histidine kinase" evidence="9">
    <location>
        <begin position="340"/>
        <end position="553"/>
    </location>
</feature>
<dbReference type="CDD" id="cd00082">
    <property type="entry name" value="HisKA"/>
    <property type="match status" value="1"/>
</dbReference>
<evidence type="ECO:0000256" key="7">
    <source>
        <dbReference type="ARBA" id="ARBA00023012"/>
    </source>
</evidence>
<dbReference type="InterPro" id="IPR003661">
    <property type="entry name" value="HisK_dim/P_dom"/>
</dbReference>
<keyword evidence="8" id="KW-0472">Membrane</keyword>
<evidence type="ECO:0000256" key="4">
    <source>
        <dbReference type="ARBA" id="ARBA00022553"/>
    </source>
</evidence>
<evidence type="ECO:0000256" key="8">
    <source>
        <dbReference type="SAM" id="Phobius"/>
    </source>
</evidence>
<dbReference type="Gene3D" id="3.30.565.10">
    <property type="entry name" value="Histidine kinase-like ATPase, C-terminal domain"/>
    <property type="match status" value="1"/>
</dbReference>
<evidence type="ECO:0000313" key="11">
    <source>
        <dbReference type="Proteomes" id="UP000824135"/>
    </source>
</evidence>
<dbReference type="SMART" id="SM00387">
    <property type="entry name" value="HATPase_c"/>
    <property type="match status" value="1"/>
</dbReference>
<dbReference type="PANTHER" id="PTHR45453">
    <property type="entry name" value="PHOSPHATE REGULON SENSOR PROTEIN PHOR"/>
    <property type="match status" value="1"/>
</dbReference>
<keyword evidence="8" id="KW-1133">Transmembrane helix</keyword>
<evidence type="ECO:0000313" key="10">
    <source>
        <dbReference type="EMBL" id="HIY77688.1"/>
    </source>
</evidence>
<evidence type="ECO:0000256" key="2">
    <source>
        <dbReference type="ARBA" id="ARBA00004370"/>
    </source>
</evidence>
<evidence type="ECO:0000256" key="1">
    <source>
        <dbReference type="ARBA" id="ARBA00000085"/>
    </source>
</evidence>
<organism evidence="10 11">
    <name type="scientific">Candidatus Borkfalkia excrementavium</name>
    <dbReference type="NCBI Taxonomy" id="2838505"/>
    <lineage>
        <taxon>Bacteria</taxon>
        <taxon>Bacillati</taxon>
        <taxon>Bacillota</taxon>
        <taxon>Clostridia</taxon>
        <taxon>Christensenellales</taxon>
        <taxon>Christensenellaceae</taxon>
        <taxon>Candidatus Borkfalkia</taxon>
    </lineage>
</organism>
<dbReference type="InterPro" id="IPR003594">
    <property type="entry name" value="HATPase_dom"/>
</dbReference>
<dbReference type="EMBL" id="DXCO01000012">
    <property type="protein sequence ID" value="HIY77688.1"/>
    <property type="molecule type" value="Genomic_DNA"/>
</dbReference>
<keyword evidence="7" id="KW-0902">Two-component regulatory system</keyword>
<dbReference type="GO" id="GO:0004721">
    <property type="term" value="F:phosphoprotein phosphatase activity"/>
    <property type="evidence" value="ECO:0007669"/>
    <property type="project" value="TreeGrafter"/>
</dbReference>
<dbReference type="InterPro" id="IPR004358">
    <property type="entry name" value="Sig_transdc_His_kin-like_C"/>
</dbReference>
<reference evidence="10" key="2">
    <citation type="submission" date="2021-04" db="EMBL/GenBank/DDBJ databases">
        <authorList>
            <person name="Gilroy R."/>
        </authorList>
    </citation>
    <scope>NUCLEOTIDE SEQUENCE</scope>
    <source>
        <strain evidence="10">CHK199-9574</strain>
    </source>
</reference>
<dbReference type="GO" id="GO:0005886">
    <property type="term" value="C:plasma membrane"/>
    <property type="evidence" value="ECO:0007669"/>
    <property type="project" value="TreeGrafter"/>
</dbReference>
<comment type="catalytic activity">
    <reaction evidence="1">
        <text>ATP + protein L-histidine = ADP + protein N-phospho-L-histidine.</text>
        <dbReference type="EC" id="2.7.13.3"/>
    </reaction>
</comment>
<dbReference type="InterPro" id="IPR005467">
    <property type="entry name" value="His_kinase_dom"/>
</dbReference>
<evidence type="ECO:0000256" key="6">
    <source>
        <dbReference type="ARBA" id="ARBA00022777"/>
    </source>
</evidence>
<evidence type="ECO:0000256" key="5">
    <source>
        <dbReference type="ARBA" id="ARBA00022679"/>
    </source>
</evidence>
<dbReference type="InterPro" id="IPR036890">
    <property type="entry name" value="HATPase_C_sf"/>
</dbReference>
<proteinExistence type="predicted"/>
<comment type="caution">
    <text evidence="10">The sequence shown here is derived from an EMBL/GenBank/DDBJ whole genome shotgun (WGS) entry which is preliminary data.</text>
</comment>
<dbReference type="Proteomes" id="UP000824135">
    <property type="component" value="Unassembled WGS sequence"/>
</dbReference>
<accession>A0A9D1Z7K2</accession>
<dbReference type="EC" id="2.7.13.3" evidence="3"/>
<comment type="subcellular location">
    <subcellularLocation>
        <location evidence="2">Membrane</location>
    </subcellularLocation>
</comment>
<dbReference type="InterPro" id="IPR000014">
    <property type="entry name" value="PAS"/>
</dbReference>
<dbReference type="Pfam" id="PF02518">
    <property type="entry name" value="HATPase_c"/>
    <property type="match status" value="1"/>
</dbReference>
<gene>
    <name evidence="10" type="ORF">H9728_01455</name>
</gene>
<sequence>MRKRVLFVSLAVTLVGILLISLLFTDLFYKDTVRSAEKQLKIYMGFFDEKAVLGGQGAAQLSEKLGGARVTFLDEKGTVLDDSAEGALSQSLADREEVRAALGGSESYAVRVSETLGENMIYYCVPLEEPLSCSAGTICLVRIGMPLETEISVFSDAIPTILVFIALDILCCLLFTWLISGSVVKPVENFAKEAATLSGGEIKTKYPELEPLAKMMNHMSADLDEKAARMREDNRLEKLVLDSMEHGIVIFRDPEDVILINKTAEKLLGYDKNEPLDALTKDREIFDILEAKEAASVYRKIGGKDYLFRFTFGEDAVVLLITDVTESMSAARSKNEFIANVTHEMNTPLTSIRGFAELIEAGAAPPEKIADMAKNIRKQSDRLAKLIRRIINLSAIDSDELPDYEVDVSELVAECASTFEPRLREKEITFETQIDGGVKVLSRRERLTEILNNLISNGIRYNKQGGSLKVTLTGGEVPVLEVRDTGIGLSEEDKTRIFDRFYTVDKSHNGTGGGFGLGLAIVKKLCRRAGWGLTVESELGKGTAFVITFSRSEGQ</sequence>
<name>A0A9D1Z7K2_9FIRM</name>